<dbReference type="Gene3D" id="1.10.287.470">
    <property type="entry name" value="Helix hairpin bin"/>
    <property type="match status" value="1"/>
</dbReference>
<feature type="domain" description="Multidrug resistance protein MdtA-like C-terminal permuted SH3" evidence="11">
    <location>
        <begin position="300"/>
        <end position="358"/>
    </location>
</feature>
<feature type="domain" description="Multidrug resistance protein MdtA-like beta-barrel" evidence="10">
    <location>
        <begin position="214"/>
        <end position="295"/>
    </location>
</feature>
<dbReference type="Gene3D" id="2.40.50.100">
    <property type="match status" value="1"/>
</dbReference>
<dbReference type="Pfam" id="PF25967">
    <property type="entry name" value="RND-MFP_C"/>
    <property type="match status" value="1"/>
</dbReference>
<evidence type="ECO:0000256" key="5">
    <source>
        <dbReference type="ARBA" id="ARBA00022519"/>
    </source>
</evidence>
<evidence type="ECO:0000259" key="9">
    <source>
        <dbReference type="Pfam" id="PF25917"/>
    </source>
</evidence>
<dbReference type="PANTHER" id="PTHR30469:SF12">
    <property type="entry name" value="MULTIDRUG RESISTANCE PROTEIN MDTA"/>
    <property type="match status" value="1"/>
</dbReference>
<organism evidence="12 13">
    <name type="scientific">Dyella tabacisoli</name>
    <dbReference type="NCBI Taxonomy" id="2282381"/>
    <lineage>
        <taxon>Bacteria</taxon>
        <taxon>Pseudomonadati</taxon>
        <taxon>Pseudomonadota</taxon>
        <taxon>Gammaproteobacteria</taxon>
        <taxon>Lysobacterales</taxon>
        <taxon>Rhodanobacteraceae</taxon>
        <taxon>Dyella</taxon>
    </lineage>
</organism>
<dbReference type="Gene3D" id="2.40.420.20">
    <property type="match status" value="1"/>
</dbReference>
<dbReference type="PANTHER" id="PTHR30469">
    <property type="entry name" value="MULTIDRUG RESISTANCE PROTEIN MDTA"/>
    <property type="match status" value="1"/>
</dbReference>
<keyword evidence="13" id="KW-1185">Reference proteome</keyword>
<name>A0A369UN67_9GAMM</name>
<dbReference type="InterPro" id="IPR006143">
    <property type="entry name" value="RND_pump_MFP"/>
</dbReference>
<sequence>MKKLLSFVGLLALGSAAWWLFQTHLSAPHAAAADVSQKNAVPILAASVERQDTPAVISAIGTAQAYNSVTVRTRVDGQLDKVAFVEGQEVHRGDLLAQLDSRPFEAQLRSALAQKDRDAAQLANVERDLARFSDLAHRGAIPAQTLDTTRAQVDQLKATVEMDQAQIENARIALGYTTIRAPLDGRTGARLVDAGNMVHATDSNGLVLITQVHPITVSFSLPQDELPALLASQRKAALQVTALSRDASQQLGQGVISLIDNQIDSTTGTIHCKATFDNATNLLWPGQFVVLHVVLDMHRDALTVPATAVQLGTDGTYVFIVTSKGTADLRHVEVAFTEANRSVIARGVSQGERVVTEGQYHLEPGTPVRIIDRPPSLK</sequence>
<dbReference type="InterPro" id="IPR058627">
    <property type="entry name" value="MdtA-like_C"/>
</dbReference>
<dbReference type="NCBIfam" id="TIGR01730">
    <property type="entry name" value="RND_mfp"/>
    <property type="match status" value="1"/>
</dbReference>
<evidence type="ECO:0000313" key="13">
    <source>
        <dbReference type="Proteomes" id="UP000253782"/>
    </source>
</evidence>
<dbReference type="SUPFAM" id="SSF111369">
    <property type="entry name" value="HlyD-like secretion proteins"/>
    <property type="match status" value="1"/>
</dbReference>
<dbReference type="RefSeq" id="WP_114845187.1">
    <property type="nucleotide sequence ID" value="NZ_JBHSPE010000008.1"/>
</dbReference>
<keyword evidence="4" id="KW-1003">Cell membrane</keyword>
<dbReference type="Pfam" id="PF25944">
    <property type="entry name" value="Beta-barrel_RND"/>
    <property type="match status" value="1"/>
</dbReference>
<keyword evidence="7" id="KW-0175">Coiled coil</keyword>
<evidence type="ECO:0000256" key="3">
    <source>
        <dbReference type="ARBA" id="ARBA00022448"/>
    </source>
</evidence>
<feature type="domain" description="Multidrug resistance protein MdtA-like alpha-helical hairpin" evidence="8">
    <location>
        <begin position="108"/>
        <end position="177"/>
    </location>
</feature>
<evidence type="ECO:0000256" key="7">
    <source>
        <dbReference type="SAM" id="Coils"/>
    </source>
</evidence>
<protein>
    <submittedName>
        <fullName evidence="12">Efflux RND transporter periplasmic adaptor subunit</fullName>
    </submittedName>
</protein>
<keyword evidence="6" id="KW-0472">Membrane</keyword>
<evidence type="ECO:0000256" key="6">
    <source>
        <dbReference type="ARBA" id="ARBA00023136"/>
    </source>
</evidence>
<dbReference type="InterPro" id="IPR058626">
    <property type="entry name" value="MdtA-like_b-barrel"/>
</dbReference>
<keyword evidence="3" id="KW-0813">Transport</keyword>
<dbReference type="InterPro" id="IPR058625">
    <property type="entry name" value="MdtA-like_BSH"/>
</dbReference>
<evidence type="ECO:0000256" key="4">
    <source>
        <dbReference type="ARBA" id="ARBA00022475"/>
    </source>
</evidence>
<comment type="caution">
    <text evidence="12">The sequence shown here is derived from an EMBL/GenBank/DDBJ whole genome shotgun (WGS) entry which is preliminary data.</text>
</comment>
<feature type="coiled-coil region" evidence="7">
    <location>
        <begin position="146"/>
        <end position="173"/>
    </location>
</feature>
<evidence type="ECO:0000256" key="2">
    <source>
        <dbReference type="ARBA" id="ARBA00009477"/>
    </source>
</evidence>
<dbReference type="EMBL" id="QQAH01000008">
    <property type="protein sequence ID" value="RDD81971.1"/>
    <property type="molecule type" value="Genomic_DNA"/>
</dbReference>
<dbReference type="AlphaFoldDB" id="A0A369UN67"/>
<evidence type="ECO:0000256" key="1">
    <source>
        <dbReference type="ARBA" id="ARBA00004236"/>
    </source>
</evidence>
<evidence type="ECO:0000313" key="12">
    <source>
        <dbReference type="EMBL" id="RDD81971.1"/>
    </source>
</evidence>
<gene>
    <name evidence="12" type="ORF">DVJ77_09270</name>
</gene>
<evidence type="ECO:0000259" key="11">
    <source>
        <dbReference type="Pfam" id="PF25967"/>
    </source>
</evidence>
<dbReference type="Pfam" id="PF25917">
    <property type="entry name" value="BSH_RND"/>
    <property type="match status" value="1"/>
</dbReference>
<reference evidence="12 13" key="1">
    <citation type="submission" date="2018-07" db="EMBL/GenBank/DDBJ databases">
        <title>Dyella tabacisoli L4-6T, whole genome shotgun sequence.</title>
        <authorList>
            <person name="Zhou X.-K."/>
            <person name="Li W.-J."/>
            <person name="Duan Y.-Q."/>
        </authorList>
    </citation>
    <scope>NUCLEOTIDE SEQUENCE [LARGE SCALE GENOMIC DNA]</scope>
    <source>
        <strain evidence="12 13">L4-6</strain>
    </source>
</reference>
<evidence type="ECO:0000259" key="10">
    <source>
        <dbReference type="Pfam" id="PF25944"/>
    </source>
</evidence>
<dbReference type="GO" id="GO:1990281">
    <property type="term" value="C:efflux pump complex"/>
    <property type="evidence" value="ECO:0007669"/>
    <property type="project" value="TreeGrafter"/>
</dbReference>
<comment type="subcellular location">
    <subcellularLocation>
        <location evidence="1">Cell membrane</location>
    </subcellularLocation>
</comment>
<feature type="domain" description="Multidrug resistance protein MdtA-like barrel-sandwich hybrid" evidence="9">
    <location>
        <begin position="67"/>
        <end position="210"/>
    </location>
</feature>
<comment type="similarity">
    <text evidence="2">Belongs to the membrane fusion protein (MFP) (TC 8.A.1) family.</text>
</comment>
<dbReference type="Proteomes" id="UP000253782">
    <property type="component" value="Unassembled WGS sequence"/>
</dbReference>
<dbReference type="GO" id="GO:0015562">
    <property type="term" value="F:efflux transmembrane transporter activity"/>
    <property type="evidence" value="ECO:0007669"/>
    <property type="project" value="TreeGrafter"/>
</dbReference>
<keyword evidence="5" id="KW-0997">Cell inner membrane</keyword>
<dbReference type="InterPro" id="IPR058624">
    <property type="entry name" value="MdtA-like_HH"/>
</dbReference>
<dbReference type="OrthoDB" id="9783047at2"/>
<dbReference type="Pfam" id="PF25876">
    <property type="entry name" value="HH_MFP_RND"/>
    <property type="match status" value="1"/>
</dbReference>
<accession>A0A369UN67</accession>
<dbReference type="Gene3D" id="2.40.30.170">
    <property type="match status" value="1"/>
</dbReference>
<proteinExistence type="inferred from homology"/>
<evidence type="ECO:0000259" key="8">
    <source>
        <dbReference type="Pfam" id="PF25876"/>
    </source>
</evidence>